<reference evidence="10" key="1">
    <citation type="submission" date="2021-01" db="UniProtKB">
        <authorList>
            <consortium name="EnsemblMetazoa"/>
        </authorList>
    </citation>
    <scope>IDENTIFICATION</scope>
</reference>
<comment type="subcellular location">
    <subcellularLocation>
        <location evidence="1">Endoplasmic reticulum membrane</location>
        <topology evidence="1">Multi-pass membrane protein</topology>
    </subcellularLocation>
</comment>
<dbReference type="OrthoDB" id="2146116at2759"/>
<protein>
    <recommendedName>
        <fullName evidence="9">Peptidase S54 rhomboid domain-containing protein</fullName>
    </recommendedName>
</protein>
<dbReference type="GO" id="GO:0004252">
    <property type="term" value="F:serine-type endopeptidase activity"/>
    <property type="evidence" value="ECO:0007669"/>
    <property type="project" value="InterPro"/>
</dbReference>
<keyword evidence="5 8" id="KW-1133">Transmembrane helix</keyword>
<name>A0A7M7M8F5_VARDE</name>
<dbReference type="RefSeq" id="XP_022657467.1">
    <property type="nucleotide sequence ID" value="XM_022801732.1"/>
</dbReference>
<evidence type="ECO:0000313" key="11">
    <source>
        <dbReference type="Proteomes" id="UP000594260"/>
    </source>
</evidence>
<dbReference type="GeneID" id="111248791"/>
<dbReference type="OMA" id="QENIWIG"/>
<evidence type="ECO:0000256" key="6">
    <source>
        <dbReference type="ARBA" id="ARBA00023136"/>
    </source>
</evidence>
<evidence type="ECO:0000256" key="4">
    <source>
        <dbReference type="ARBA" id="ARBA00022824"/>
    </source>
</evidence>
<feature type="transmembrane region" description="Helical" evidence="8">
    <location>
        <begin position="672"/>
        <end position="692"/>
    </location>
</feature>
<feature type="compositionally biased region" description="Gly residues" evidence="7">
    <location>
        <begin position="17"/>
        <end position="36"/>
    </location>
</feature>
<evidence type="ECO:0000256" key="7">
    <source>
        <dbReference type="SAM" id="MobiDB-lite"/>
    </source>
</evidence>
<dbReference type="InterPro" id="IPR035952">
    <property type="entry name" value="Rhomboid-like_sf"/>
</dbReference>
<feature type="domain" description="Peptidase S54 rhomboid" evidence="9">
    <location>
        <begin position="522"/>
        <end position="656"/>
    </location>
</feature>
<evidence type="ECO:0000256" key="8">
    <source>
        <dbReference type="SAM" id="Phobius"/>
    </source>
</evidence>
<feature type="region of interest" description="Disordered" evidence="7">
    <location>
        <begin position="353"/>
        <end position="384"/>
    </location>
</feature>
<sequence>MVKDRADEAVTPVQTGSGNGASVGAGGGGSRAGGGSDPPSREGLQLSRSLRRTVSQVKEEAQDFLLLTEQSRSKLKERRRSVLSKRYNLKTCTPDTTPKLTKPSVLQLVVEGCQKLQKKTRSIMGRETPTEKQSEIAMYTAPLAEHRMALFPESRRIRMQAMLRPELEGRALLDNLIDVPTADDEPDSATGHSKGKNWLWCRGTAPEDLKKQKRQVSVTQGLKKFLQMQTVDAIEYRPIFTYYVTVAQLLILVFSLSIYGFGPWGFTKERRANLVMVTSLTLENVDVEEPQNIWFGNREADLIHLGARFTPCIRDDPGIRAEIVRDVNRERETACCVRHDRSGCVQTQKDQCSSSLEGSVSPSTSSSSAAALSSIPPPNVSNRHKENLSTWHRKIHHGSLVGSVCGQDPRYCNEPASIEPYRWPEDFTKWPKCRKQHVPSSVRGSGSGAGDLSATGDAHMACQVVGRPCCLGTYGQCEITTREYCDFVRGTFHEEAALCSQVSCLSDVCGMFPFIRSPDRPDQFYRLVTSLFLHAGIIHFALTCFLQMRWMRDVEKIYGPHRIGTIYMLSGVGGNLASASFVPYRADVGPSAALFGIMAIFIVELWEMWDEIADKRRAVCHAVAPILVGLVCGFTPWTDNFGHVFGLIIGVVLATMPHGANHGDARFLSRRWFFGLVTLITIFSALTIWFYYFPYLQCSFCHYFTCLPQLFQEACETHSVNYKPRMKIHF</sequence>
<feature type="transmembrane region" description="Helical" evidence="8">
    <location>
        <begin position="524"/>
        <end position="548"/>
    </location>
</feature>
<dbReference type="GO" id="GO:0042058">
    <property type="term" value="P:regulation of epidermal growth factor receptor signaling pathway"/>
    <property type="evidence" value="ECO:0007669"/>
    <property type="project" value="TreeGrafter"/>
</dbReference>
<proteinExistence type="inferred from homology"/>
<dbReference type="AlphaFoldDB" id="A0A7M7M8F5"/>
<comment type="similarity">
    <text evidence="2">Belongs to the peptidase S54 family.</text>
</comment>
<feature type="transmembrane region" description="Helical" evidence="8">
    <location>
        <begin position="240"/>
        <end position="261"/>
    </location>
</feature>
<evidence type="ECO:0000256" key="3">
    <source>
        <dbReference type="ARBA" id="ARBA00022692"/>
    </source>
</evidence>
<dbReference type="SUPFAM" id="SSF144091">
    <property type="entry name" value="Rhomboid-like"/>
    <property type="match status" value="1"/>
</dbReference>
<dbReference type="Pfam" id="PF01694">
    <property type="entry name" value="Rhomboid"/>
    <property type="match status" value="1"/>
</dbReference>
<dbReference type="GO" id="GO:0050708">
    <property type="term" value="P:regulation of protein secretion"/>
    <property type="evidence" value="ECO:0007669"/>
    <property type="project" value="TreeGrafter"/>
</dbReference>
<dbReference type="KEGG" id="vde:111248791"/>
<evidence type="ECO:0000256" key="2">
    <source>
        <dbReference type="ARBA" id="ARBA00009045"/>
    </source>
</evidence>
<keyword evidence="6 8" id="KW-0472">Membrane</keyword>
<dbReference type="InParanoid" id="A0A7M7M8F5"/>
<evidence type="ECO:0000313" key="10">
    <source>
        <dbReference type="EnsemblMetazoa" id="XP_022657467"/>
    </source>
</evidence>
<dbReference type="Proteomes" id="UP000594260">
    <property type="component" value="Unplaced"/>
</dbReference>
<feature type="region of interest" description="Disordered" evidence="7">
    <location>
        <begin position="1"/>
        <end position="47"/>
    </location>
</feature>
<evidence type="ECO:0000256" key="1">
    <source>
        <dbReference type="ARBA" id="ARBA00004477"/>
    </source>
</evidence>
<dbReference type="PANTHER" id="PTHR45965">
    <property type="entry name" value="INACTIVE RHOMBOID PROTEIN"/>
    <property type="match status" value="1"/>
</dbReference>
<keyword evidence="11" id="KW-1185">Reference proteome</keyword>
<accession>A0A7M7M8F5</accession>
<feature type="compositionally biased region" description="Low complexity" evidence="7">
    <location>
        <begin position="353"/>
        <end position="374"/>
    </location>
</feature>
<dbReference type="InterPro" id="IPR022764">
    <property type="entry name" value="Peptidase_S54_rhomboid_dom"/>
</dbReference>
<dbReference type="CTD" id="2768944"/>
<evidence type="ECO:0000259" key="9">
    <source>
        <dbReference type="Pfam" id="PF01694"/>
    </source>
</evidence>
<feature type="transmembrane region" description="Helical" evidence="8">
    <location>
        <begin position="643"/>
        <end position="660"/>
    </location>
</feature>
<dbReference type="GO" id="GO:0005789">
    <property type="term" value="C:endoplasmic reticulum membrane"/>
    <property type="evidence" value="ECO:0007669"/>
    <property type="project" value="UniProtKB-SubCell"/>
</dbReference>
<dbReference type="InterPro" id="IPR051512">
    <property type="entry name" value="Inactive_Rhomboid"/>
</dbReference>
<keyword evidence="3 8" id="KW-0812">Transmembrane</keyword>
<dbReference type="Gene3D" id="1.20.1540.10">
    <property type="entry name" value="Rhomboid-like"/>
    <property type="match status" value="1"/>
</dbReference>
<feature type="transmembrane region" description="Helical" evidence="8">
    <location>
        <begin position="618"/>
        <end position="637"/>
    </location>
</feature>
<feature type="transmembrane region" description="Helical" evidence="8">
    <location>
        <begin position="588"/>
        <end position="606"/>
    </location>
</feature>
<dbReference type="EnsemblMetazoa" id="XM_022801732">
    <property type="protein sequence ID" value="XP_022657467"/>
    <property type="gene ID" value="LOC111248791"/>
</dbReference>
<dbReference type="PANTHER" id="PTHR45965:SF3">
    <property type="entry name" value="INACTIVE RHOMBOID PROTEIN 1"/>
    <property type="match status" value="1"/>
</dbReference>
<keyword evidence="4" id="KW-0256">Endoplasmic reticulum</keyword>
<evidence type="ECO:0000256" key="5">
    <source>
        <dbReference type="ARBA" id="ARBA00022989"/>
    </source>
</evidence>
<organism evidence="10 11">
    <name type="scientific">Varroa destructor</name>
    <name type="common">Honeybee mite</name>
    <dbReference type="NCBI Taxonomy" id="109461"/>
    <lineage>
        <taxon>Eukaryota</taxon>
        <taxon>Metazoa</taxon>
        <taxon>Ecdysozoa</taxon>
        <taxon>Arthropoda</taxon>
        <taxon>Chelicerata</taxon>
        <taxon>Arachnida</taxon>
        <taxon>Acari</taxon>
        <taxon>Parasitiformes</taxon>
        <taxon>Mesostigmata</taxon>
        <taxon>Gamasina</taxon>
        <taxon>Dermanyssoidea</taxon>
        <taxon>Varroidae</taxon>
        <taxon>Varroa</taxon>
    </lineage>
</organism>